<dbReference type="RefSeq" id="WP_051461787.1">
    <property type="nucleotide sequence ID" value="NZ_ATSX01000001.1"/>
</dbReference>
<dbReference type="AlphaFoldDB" id="W7DTY4"/>
<sequence>MLFLKTSSQQSDYLSYKKLFKGALLGVFLLSGGMTSAAYAQDRDMISIQNQIEALKAQVSQLQQMPSSSGSSDRNSKGSSQNNGDPSGLLPELLTRVNNLEDQQRIMRGQLDDLTNQVQTKIDLLNKKIDDANFAAGGSGGGASTSAAAPTASVSEKPTPQATPSAGSSLKDGQQALMNKNYSEAESIAQNIIKTPQGKKSVPAHFLLAQSLAGQQRYKDASVGYFDIYKKFPDSTRAPEALLGVSITLLKNGDSAAACQALGLLNNKYPNASSRIKGAASNLHKKAKCS</sequence>
<accession>W7DTY4</accession>
<proteinExistence type="predicted"/>
<reference evidence="2 3" key="1">
    <citation type="journal article" date="2014" name="Genome Announc.">
        <title>Draft Genome Sequence of Commensalibacter papalotli MX01, a Symbiont Identified from the Guts of Overwintering Monarch Butterflies.</title>
        <authorList>
            <person name="Servin-Garciduenas L.E."/>
            <person name="Sanchez-Quinto A."/>
            <person name="Martinez-Romero E."/>
        </authorList>
    </citation>
    <scope>NUCLEOTIDE SEQUENCE [LARGE SCALE GENOMIC DNA]</scope>
    <source>
        <strain evidence="3">MX-MONARCH01</strain>
    </source>
</reference>
<feature type="compositionally biased region" description="Polar residues" evidence="1">
    <location>
        <begin position="156"/>
        <end position="172"/>
    </location>
</feature>
<feature type="compositionally biased region" description="Low complexity" evidence="1">
    <location>
        <begin position="67"/>
        <end position="80"/>
    </location>
</feature>
<evidence type="ECO:0000313" key="2">
    <source>
        <dbReference type="EMBL" id="EUK18475.1"/>
    </source>
</evidence>
<dbReference type="STRING" id="1208583.COMX_01965"/>
<feature type="region of interest" description="Disordered" evidence="1">
    <location>
        <begin position="137"/>
        <end position="172"/>
    </location>
</feature>
<feature type="region of interest" description="Disordered" evidence="1">
    <location>
        <begin position="59"/>
        <end position="91"/>
    </location>
</feature>
<dbReference type="EMBL" id="ATSX01000001">
    <property type="protein sequence ID" value="EUK18475.1"/>
    <property type="molecule type" value="Genomic_DNA"/>
</dbReference>
<name>W7DTY4_9PROT</name>
<gene>
    <name evidence="2" type="ORF">COMX_01965</name>
</gene>
<evidence type="ECO:0000256" key="1">
    <source>
        <dbReference type="SAM" id="MobiDB-lite"/>
    </source>
</evidence>
<feature type="compositionally biased region" description="Low complexity" evidence="1">
    <location>
        <begin position="144"/>
        <end position="155"/>
    </location>
</feature>
<dbReference type="InterPro" id="IPR011990">
    <property type="entry name" value="TPR-like_helical_dom_sf"/>
</dbReference>
<dbReference type="SUPFAM" id="SSF48452">
    <property type="entry name" value="TPR-like"/>
    <property type="match status" value="1"/>
</dbReference>
<evidence type="ECO:0000313" key="3">
    <source>
        <dbReference type="Proteomes" id="UP000019250"/>
    </source>
</evidence>
<comment type="caution">
    <text evidence="2">The sequence shown here is derived from an EMBL/GenBank/DDBJ whole genome shotgun (WGS) entry which is preliminary data.</text>
</comment>
<organism evidence="2 3">
    <name type="scientific">Commensalibacter papalotli</name>
    <name type="common">ex Servin-Garciduenas et al. 2014</name>
    <dbReference type="NCBI Taxonomy" id="1208583"/>
    <lineage>
        <taxon>Bacteria</taxon>
        <taxon>Pseudomonadati</taxon>
        <taxon>Pseudomonadota</taxon>
        <taxon>Alphaproteobacteria</taxon>
        <taxon>Acetobacterales</taxon>
        <taxon>Acetobacteraceae</taxon>
    </lineage>
</organism>
<protein>
    <recommendedName>
        <fullName evidence="4">Cell division coordinator CpoB</fullName>
    </recommendedName>
</protein>
<dbReference type="PATRIC" id="fig|1208583.4.peg.395"/>
<dbReference type="eggNOG" id="COG1729">
    <property type="taxonomic scope" value="Bacteria"/>
</dbReference>
<evidence type="ECO:0008006" key="4">
    <source>
        <dbReference type="Google" id="ProtNLM"/>
    </source>
</evidence>
<keyword evidence="3" id="KW-1185">Reference proteome</keyword>
<dbReference type="OrthoDB" id="7281831at2"/>
<dbReference type="Proteomes" id="UP000019250">
    <property type="component" value="Unassembled WGS sequence"/>
</dbReference>
<dbReference type="Gene3D" id="1.25.40.10">
    <property type="entry name" value="Tetratricopeptide repeat domain"/>
    <property type="match status" value="1"/>
</dbReference>